<reference evidence="2" key="1">
    <citation type="submission" date="2020-05" db="EMBL/GenBank/DDBJ databases">
        <title>Mycena genomes resolve the evolution of fungal bioluminescence.</title>
        <authorList>
            <person name="Tsai I.J."/>
        </authorList>
    </citation>
    <scope>NUCLEOTIDE SEQUENCE</scope>
    <source>
        <strain evidence="2">CCC161011</strain>
    </source>
</reference>
<evidence type="ECO:0000313" key="2">
    <source>
        <dbReference type="EMBL" id="KAF7368580.1"/>
    </source>
</evidence>
<dbReference type="EMBL" id="JACAZI010000002">
    <property type="protein sequence ID" value="KAF7368580.1"/>
    <property type="molecule type" value="Genomic_DNA"/>
</dbReference>
<evidence type="ECO:0000313" key="3">
    <source>
        <dbReference type="Proteomes" id="UP000620124"/>
    </source>
</evidence>
<dbReference type="OrthoDB" id="3115853at2759"/>
<accession>A0A8H6YWW2</accession>
<feature type="chain" id="PRO_5034049647" evidence="1">
    <location>
        <begin position="22"/>
        <end position="97"/>
    </location>
</feature>
<evidence type="ECO:0000256" key="1">
    <source>
        <dbReference type="SAM" id="SignalP"/>
    </source>
</evidence>
<dbReference type="Proteomes" id="UP000620124">
    <property type="component" value="Unassembled WGS sequence"/>
</dbReference>
<sequence>MRTTILTIAVALAVAATSTAARNCKYGVTYCGSTLQRIGNYDTEIQSISRSRGLSGAGDSILFRCSTILGNVEYAGYCGGGKCMDGGQGNSDYCQQD</sequence>
<feature type="signal peptide" evidence="1">
    <location>
        <begin position="1"/>
        <end position="21"/>
    </location>
</feature>
<name>A0A8H6YWW2_9AGAR</name>
<proteinExistence type="predicted"/>
<keyword evidence="3" id="KW-1185">Reference proteome</keyword>
<comment type="caution">
    <text evidence="2">The sequence shown here is derived from an EMBL/GenBank/DDBJ whole genome shotgun (WGS) entry which is preliminary data.</text>
</comment>
<dbReference type="AlphaFoldDB" id="A0A8H6YWW2"/>
<protein>
    <submittedName>
        <fullName evidence="2">Uncharacterized protein</fullName>
    </submittedName>
</protein>
<gene>
    <name evidence="2" type="ORF">MVEN_00181500</name>
</gene>
<keyword evidence="1" id="KW-0732">Signal</keyword>
<organism evidence="2 3">
    <name type="scientific">Mycena venus</name>
    <dbReference type="NCBI Taxonomy" id="2733690"/>
    <lineage>
        <taxon>Eukaryota</taxon>
        <taxon>Fungi</taxon>
        <taxon>Dikarya</taxon>
        <taxon>Basidiomycota</taxon>
        <taxon>Agaricomycotina</taxon>
        <taxon>Agaricomycetes</taxon>
        <taxon>Agaricomycetidae</taxon>
        <taxon>Agaricales</taxon>
        <taxon>Marasmiineae</taxon>
        <taxon>Mycenaceae</taxon>
        <taxon>Mycena</taxon>
    </lineage>
</organism>